<comment type="caution">
    <text evidence="7">The sequence shown here is derived from an EMBL/GenBank/DDBJ whole genome shotgun (WGS) entry which is preliminary data.</text>
</comment>
<keyword evidence="8" id="KW-1185">Reference proteome</keyword>
<proteinExistence type="predicted"/>
<keyword evidence="5 6" id="KW-0472">Membrane</keyword>
<feature type="transmembrane region" description="Helical" evidence="6">
    <location>
        <begin position="24"/>
        <end position="47"/>
    </location>
</feature>
<dbReference type="Proteomes" id="UP000619041">
    <property type="component" value="Unassembled WGS sequence"/>
</dbReference>
<evidence type="ECO:0000256" key="1">
    <source>
        <dbReference type="ARBA" id="ARBA00004651"/>
    </source>
</evidence>
<dbReference type="Pfam" id="PF01943">
    <property type="entry name" value="Polysacc_synt"/>
    <property type="match status" value="1"/>
</dbReference>
<evidence type="ECO:0000256" key="5">
    <source>
        <dbReference type="ARBA" id="ARBA00023136"/>
    </source>
</evidence>
<feature type="transmembrane region" description="Helical" evidence="6">
    <location>
        <begin position="93"/>
        <end position="122"/>
    </location>
</feature>
<evidence type="ECO:0000256" key="3">
    <source>
        <dbReference type="ARBA" id="ARBA00022692"/>
    </source>
</evidence>
<evidence type="ECO:0000256" key="6">
    <source>
        <dbReference type="SAM" id="Phobius"/>
    </source>
</evidence>
<feature type="transmembrane region" description="Helical" evidence="6">
    <location>
        <begin position="256"/>
        <end position="284"/>
    </location>
</feature>
<organism evidence="7 8">
    <name type="scientific">Tsuneonella deserti</name>
    <dbReference type="NCBI Taxonomy" id="2035528"/>
    <lineage>
        <taxon>Bacteria</taxon>
        <taxon>Pseudomonadati</taxon>
        <taxon>Pseudomonadota</taxon>
        <taxon>Alphaproteobacteria</taxon>
        <taxon>Sphingomonadales</taxon>
        <taxon>Erythrobacteraceae</taxon>
        <taxon>Tsuneonella</taxon>
    </lineage>
</organism>
<feature type="transmembrane region" description="Helical" evidence="6">
    <location>
        <begin position="385"/>
        <end position="401"/>
    </location>
</feature>
<comment type="subcellular location">
    <subcellularLocation>
        <location evidence="1">Cell membrane</location>
        <topology evidence="1">Multi-pass membrane protein</topology>
    </subcellularLocation>
</comment>
<keyword evidence="2" id="KW-1003">Cell membrane</keyword>
<evidence type="ECO:0000313" key="8">
    <source>
        <dbReference type="Proteomes" id="UP000619041"/>
    </source>
</evidence>
<evidence type="ECO:0000313" key="7">
    <source>
        <dbReference type="EMBL" id="GGE03218.1"/>
    </source>
</evidence>
<feature type="transmembrane region" description="Helical" evidence="6">
    <location>
        <begin position="350"/>
        <end position="373"/>
    </location>
</feature>
<feature type="transmembrane region" description="Helical" evidence="6">
    <location>
        <begin position="134"/>
        <end position="156"/>
    </location>
</feature>
<gene>
    <name evidence="7" type="ORF">GCM10011515_23560</name>
</gene>
<protein>
    <recommendedName>
        <fullName evidence="9">Polysaccharide biosynthesis protein</fullName>
    </recommendedName>
</protein>
<keyword evidence="4 6" id="KW-1133">Transmembrane helix</keyword>
<name>A0ABQ1SA66_9SPHN</name>
<reference evidence="8" key="1">
    <citation type="journal article" date="2019" name="Int. J. Syst. Evol. Microbiol.">
        <title>The Global Catalogue of Microorganisms (GCM) 10K type strain sequencing project: providing services to taxonomists for standard genome sequencing and annotation.</title>
        <authorList>
            <consortium name="The Broad Institute Genomics Platform"/>
            <consortium name="The Broad Institute Genome Sequencing Center for Infectious Disease"/>
            <person name="Wu L."/>
            <person name="Ma J."/>
        </authorList>
    </citation>
    <scope>NUCLEOTIDE SEQUENCE [LARGE SCALE GENOMIC DNA]</scope>
    <source>
        <strain evidence="8">CGMCC 1.15959</strain>
    </source>
</reference>
<dbReference type="PANTHER" id="PTHR30250">
    <property type="entry name" value="PST FAMILY PREDICTED COLANIC ACID TRANSPORTER"/>
    <property type="match status" value="1"/>
</dbReference>
<dbReference type="InterPro" id="IPR050833">
    <property type="entry name" value="Poly_Biosynth_Transport"/>
</dbReference>
<feature type="transmembrane region" description="Helical" evidence="6">
    <location>
        <begin position="168"/>
        <end position="187"/>
    </location>
</feature>
<evidence type="ECO:0000256" key="4">
    <source>
        <dbReference type="ARBA" id="ARBA00022989"/>
    </source>
</evidence>
<accession>A0ABQ1SA66</accession>
<dbReference type="PANTHER" id="PTHR30250:SF11">
    <property type="entry name" value="O-ANTIGEN TRANSPORTER-RELATED"/>
    <property type="match status" value="1"/>
</dbReference>
<keyword evidence="3 6" id="KW-0812">Transmembrane</keyword>
<dbReference type="EMBL" id="BMKL01000001">
    <property type="protein sequence ID" value="GGE03218.1"/>
    <property type="molecule type" value="Genomic_DNA"/>
</dbReference>
<feature type="transmembrane region" description="Helical" evidence="6">
    <location>
        <begin position="233"/>
        <end position="250"/>
    </location>
</feature>
<feature type="transmembrane region" description="Helical" evidence="6">
    <location>
        <begin position="312"/>
        <end position="338"/>
    </location>
</feature>
<evidence type="ECO:0008006" key="9">
    <source>
        <dbReference type="Google" id="ProtNLM"/>
    </source>
</evidence>
<feature type="transmembrane region" description="Helical" evidence="6">
    <location>
        <begin position="53"/>
        <end position="72"/>
    </location>
</feature>
<dbReference type="InterPro" id="IPR002797">
    <property type="entry name" value="Polysacc_synth"/>
</dbReference>
<evidence type="ECO:0000256" key="2">
    <source>
        <dbReference type="ARBA" id="ARBA00022475"/>
    </source>
</evidence>
<sequence length="449" mass="48483">MRSLIKICARLGAVAIRAGRTTSALMLAIGFLNLAIGLLTTVLLAQLLPRAGYGEYVLALSVASIAALPVELGLPTLMMREIARFRAEDKNELIAAIIAWVLAFVSCSFVFIAVAFLVYYITVRSEKVSECLQILSMLLLLPLALMNWARGILQGFDKPVQFALPDSIFRPVLLLIFVGLLVVAGALSPMMVMAAHVTAVSLCFWWSISRAAKILRSSGVRWRFNRSDLRAREWLASLLPITLVSGVRVVNRRIDIVIVGALSSTATVAVYNVSLQITSVVLVAQTILNQSLGPKVAMAHHKGNTEQLRREIAASSIISASAAVIFSATIILGGKWAIPRIFGEDYAHSYSLVCILCLGQLFSALMGPTALLLNMSRLEGKTLRTGILSAIVGISLAALLVPPLHGVGAAIAASATLVAIQAQRWWMVKEHIGVRCDIFSAVSFLFHRT</sequence>